<sequence length="78" mass="8963">RKHNLTPAERQARAIEKLLADPTKEVKIPGPPKEKTLRPPREMMKNVSGSSAGAGSGEFHVYKHARRREYERIRLMEE</sequence>
<reference evidence="1 2" key="1">
    <citation type="journal article" date="2018" name="Mol. Biol. Evol.">
        <title>Broad Genomic Sampling Reveals a Smut Pathogenic Ancestry of the Fungal Clade Ustilaginomycotina.</title>
        <authorList>
            <person name="Kijpornyongpan T."/>
            <person name="Mondo S.J."/>
            <person name="Barry K."/>
            <person name="Sandor L."/>
            <person name="Lee J."/>
            <person name="Lipzen A."/>
            <person name="Pangilinan J."/>
            <person name="LaButti K."/>
            <person name="Hainaut M."/>
            <person name="Henrissat B."/>
            <person name="Grigoriev I.V."/>
            <person name="Spatafora J.W."/>
            <person name="Aime M.C."/>
        </authorList>
    </citation>
    <scope>NUCLEOTIDE SEQUENCE [LARGE SCALE GENOMIC DNA]</scope>
    <source>
        <strain evidence="1 2">SA 807</strain>
    </source>
</reference>
<organism evidence="1 2">
    <name type="scientific">Violaceomyces palustris</name>
    <dbReference type="NCBI Taxonomy" id="1673888"/>
    <lineage>
        <taxon>Eukaryota</taxon>
        <taxon>Fungi</taxon>
        <taxon>Dikarya</taxon>
        <taxon>Basidiomycota</taxon>
        <taxon>Ustilaginomycotina</taxon>
        <taxon>Ustilaginomycetes</taxon>
        <taxon>Violaceomycetales</taxon>
        <taxon>Violaceomycetaceae</taxon>
        <taxon>Violaceomyces</taxon>
    </lineage>
</organism>
<feature type="non-terminal residue" evidence="1">
    <location>
        <position position="1"/>
    </location>
</feature>
<feature type="non-terminal residue" evidence="1">
    <location>
        <position position="78"/>
    </location>
</feature>
<protein>
    <submittedName>
        <fullName evidence="1">DUF1168-domain-containing protein</fullName>
    </submittedName>
</protein>
<evidence type="ECO:0000313" key="1">
    <source>
        <dbReference type="EMBL" id="PWN49540.1"/>
    </source>
</evidence>
<gene>
    <name evidence="1" type="ORF">IE53DRAFT_299682</name>
</gene>
<name>A0ACD0NUN0_9BASI</name>
<proteinExistence type="predicted"/>
<accession>A0ACD0NUN0</accession>
<evidence type="ECO:0000313" key="2">
    <source>
        <dbReference type="Proteomes" id="UP000245626"/>
    </source>
</evidence>
<dbReference type="EMBL" id="KZ820036">
    <property type="protein sequence ID" value="PWN49540.1"/>
    <property type="molecule type" value="Genomic_DNA"/>
</dbReference>
<dbReference type="Proteomes" id="UP000245626">
    <property type="component" value="Unassembled WGS sequence"/>
</dbReference>
<keyword evidence="2" id="KW-1185">Reference proteome</keyword>